<dbReference type="Gene3D" id="3.40.50.10330">
    <property type="entry name" value="Probable inorganic polyphosphate/atp-NAD kinase, domain 1"/>
    <property type="match status" value="1"/>
</dbReference>
<dbReference type="PANTHER" id="PTHR12358">
    <property type="entry name" value="SPHINGOSINE KINASE"/>
    <property type="match status" value="1"/>
</dbReference>
<dbReference type="InterPro" id="IPR017438">
    <property type="entry name" value="ATP-NAD_kinase_N"/>
</dbReference>
<dbReference type="RefSeq" id="WP_344998589.1">
    <property type="nucleotide sequence ID" value="NZ_BAABFR010000067.1"/>
</dbReference>
<comment type="cofactor">
    <cofactor evidence="1">
        <name>Mg(2+)</name>
        <dbReference type="ChEBI" id="CHEBI:18420"/>
    </cofactor>
</comment>
<dbReference type="GO" id="GO:0016301">
    <property type="term" value="F:kinase activity"/>
    <property type="evidence" value="ECO:0007669"/>
    <property type="project" value="UniProtKB-KW"/>
</dbReference>
<dbReference type="PROSITE" id="PS50146">
    <property type="entry name" value="DAGK"/>
    <property type="match status" value="1"/>
</dbReference>
<evidence type="ECO:0000259" key="3">
    <source>
        <dbReference type="PROSITE" id="PS50146"/>
    </source>
</evidence>
<protein>
    <submittedName>
        <fullName evidence="4">Diacylglycerol kinase family protein</fullName>
    </submittedName>
</protein>
<feature type="domain" description="DAGKc" evidence="3">
    <location>
        <begin position="1"/>
        <end position="144"/>
    </location>
</feature>
<evidence type="ECO:0000313" key="5">
    <source>
        <dbReference type="Proteomes" id="UP001500635"/>
    </source>
</evidence>
<dbReference type="InterPro" id="IPR050187">
    <property type="entry name" value="Lipid_Phosphate_FormReg"/>
</dbReference>
<organism evidence="4 5">
    <name type="scientific">Tsukamurella soli</name>
    <dbReference type="NCBI Taxonomy" id="644556"/>
    <lineage>
        <taxon>Bacteria</taxon>
        <taxon>Bacillati</taxon>
        <taxon>Actinomycetota</taxon>
        <taxon>Actinomycetes</taxon>
        <taxon>Mycobacteriales</taxon>
        <taxon>Tsukamurellaceae</taxon>
        <taxon>Tsukamurella</taxon>
    </lineage>
</organism>
<reference evidence="5" key="1">
    <citation type="journal article" date="2019" name="Int. J. Syst. Evol. Microbiol.">
        <title>The Global Catalogue of Microorganisms (GCM) 10K type strain sequencing project: providing services to taxonomists for standard genome sequencing and annotation.</title>
        <authorList>
            <consortium name="The Broad Institute Genomics Platform"/>
            <consortium name="The Broad Institute Genome Sequencing Center for Infectious Disease"/>
            <person name="Wu L."/>
            <person name="Ma J."/>
        </authorList>
    </citation>
    <scope>NUCLEOTIDE SEQUENCE [LARGE SCALE GENOMIC DNA]</scope>
    <source>
        <strain evidence="5">JCM 17688</strain>
    </source>
</reference>
<gene>
    <name evidence="4" type="ORF">GCM10023147_36230</name>
</gene>
<dbReference type="SUPFAM" id="SSF111331">
    <property type="entry name" value="NAD kinase/diacylglycerol kinase-like"/>
    <property type="match status" value="1"/>
</dbReference>
<keyword evidence="4" id="KW-0808">Transferase</keyword>
<dbReference type="Pfam" id="PF00781">
    <property type="entry name" value="DAGK_cat"/>
    <property type="match status" value="1"/>
</dbReference>
<sequence length="331" mass="35633">MRALLIVNPNATAITPAGRDLVAMALHANMDLVEAQTERRGHAGDLARQARTDGFDLVIVHGGDGTVNEVINGILGEEGAHPGEPVTDPEHLPAVAVIPGGSANVFARSLAVPRDPLQATVHLSDLLERNTFRTIGLGRAGSRWFLFNAGVGLDAAVIANMETLRAKGKAATFPRYVRTAIRTFFATARRAPQLTVHLPAAGASGERAVDGVHFAFVSNASPWTFLGDLPVLTNPETDYGSGLGVFASRSMRTIPNLRLVQQMLSRRRSNGPRMKHLLRVDDLPVIRITAATPAPAQVDGDHIGDTEDLTFWYSPQRIRVVADLPPLPRVR</sequence>
<evidence type="ECO:0000313" key="4">
    <source>
        <dbReference type="EMBL" id="GAA4399183.1"/>
    </source>
</evidence>
<name>A0ABP8K153_9ACTN</name>
<dbReference type="Gene3D" id="2.60.200.40">
    <property type="match status" value="1"/>
</dbReference>
<dbReference type="PANTHER" id="PTHR12358:SF106">
    <property type="entry name" value="LIPID KINASE YEGS"/>
    <property type="match status" value="1"/>
</dbReference>
<dbReference type="Proteomes" id="UP001500635">
    <property type="component" value="Unassembled WGS sequence"/>
</dbReference>
<dbReference type="InterPro" id="IPR016064">
    <property type="entry name" value="NAD/diacylglycerol_kinase_sf"/>
</dbReference>
<dbReference type="SMART" id="SM00046">
    <property type="entry name" value="DAGKc"/>
    <property type="match status" value="1"/>
</dbReference>
<comment type="similarity">
    <text evidence="2">Belongs to the diacylglycerol/lipid kinase family.</text>
</comment>
<keyword evidence="5" id="KW-1185">Reference proteome</keyword>
<dbReference type="InterPro" id="IPR001206">
    <property type="entry name" value="Diacylglycerol_kinase_cat_dom"/>
</dbReference>
<keyword evidence="4" id="KW-0418">Kinase</keyword>
<comment type="caution">
    <text evidence="4">The sequence shown here is derived from an EMBL/GenBank/DDBJ whole genome shotgun (WGS) entry which is preliminary data.</text>
</comment>
<evidence type="ECO:0000256" key="1">
    <source>
        <dbReference type="ARBA" id="ARBA00001946"/>
    </source>
</evidence>
<accession>A0ABP8K153</accession>
<evidence type="ECO:0000256" key="2">
    <source>
        <dbReference type="ARBA" id="ARBA00005983"/>
    </source>
</evidence>
<dbReference type="EMBL" id="BAABFR010000067">
    <property type="protein sequence ID" value="GAA4399183.1"/>
    <property type="molecule type" value="Genomic_DNA"/>
</dbReference>
<proteinExistence type="inferred from homology"/>